<dbReference type="EMBL" id="JAIXMP010000016">
    <property type="protein sequence ID" value="KAI9260578.1"/>
    <property type="molecule type" value="Genomic_DNA"/>
</dbReference>
<gene>
    <name evidence="3" type="ORF">BDA99DRAFT_605614</name>
</gene>
<accession>A0AAD5JYK5</accession>
<evidence type="ECO:0000256" key="2">
    <source>
        <dbReference type="SAM" id="Phobius"/>
    </source>
</evidence>
<proteinExistence type="predicted"/>
<dbReference type="Proteomes" id="UP001209540">
    <property type="component" value="Unassembled WGS sequence"/>
</dbReference>
<keyword evidence="2" id="KW-0472">Membrane</keyword>
<organism evidence="3 4">
    <name type="scientific">Phascolomyces articulosus</name>
    <dbReference type="NCBI Taxonomy" id="60185"/>
    <lineage>
        <taxon>Eukaryota</taxon>
        <taxon>Fungi</taxon>
        <taxon>Fungi incertae sedis</taxon>
        <taxon>Mucoromycota</taxon>
        <taxon>Mucoromycotina</taxon>
        <taxon>Mucoromycetes</taxon>
        <taxon>Mucorales</taxon>
        <taxon>Lichtheimiaceae</taxon>
        <taxon>Phascolomyces</taxon>
    </lineage>
</organism>
<evidence type="ECO:0000313" key="4">
    <source>
        <dbReference type="Proteomes" id="UP001209540"/>
    </source>
</evidence>
<feature type="compositionally biased region" description="Polar residues" evidence="1">
    <location>
        <begin position="446"/>
        <end position="457"/>
    </location>
</feature>
<feature type="transmembrane region" description="Helical" evidence="2">
    <location>
        <begin position="208"/>
        <end position="230"/>
    </location>
</feature>
<name>A0AAD5JYK5_9FUNG</name>
<sequence>MTHLSDYSFLHVISCKIKYEEGFASIFGHVFTKPEALWTKADQQLVIPTDYSLCVGFSLQTGTLLLLQCFWNYLANSVAKTSFMSSKEFLFYIGWTVMSVIMFPIIQYIFSRDIYDPTYKEVMPELVYGCELFIVSVLGVISHYRFCKLLKNSRDSNNARSITQKIRYFQELNKLLTLVLFIDALCFIILSADGLTGKKYLNAHKFTADFLICNINVTTIIIWFVVVLIFHPKPITQTGVTNMPPPSQDFLSTGKQFDTYAGSPILMPQGSQASSEFMHYTKSGSVVVPMVNQPSYTSGTTFQLNPLATVPTRDQNHYPHKPMTSHSTTHSTATLVSTTFPNGKHAQRKDMGGGYAPEDMFNNPSTNNNGNRPTSTTPPNNNNMPAALNESNVTAVNNDWESAVDWPLHHENIQSGTNSIGHANGGANNVRRQKSDDSMWLHQSPRGGTNSSGARSP</sequence>
<feature type="region of interest" description="Disordered" evidence="1">
    <location>
        <begin position="412"/>
        <end position="457"/>
    </location>
</feature>
<feature type="transmembrane region" description="Helical" evidence="2">
    <location>
        <begin position="126"/>
        <end position="144"/>
    </location>
</feature>
<feature type="transmembrane region" description="Helical" evidence="2">
    <location>
        <begin position="89"/>
        <end position="110"/>
    </location>
</feature>
<feature type="transmembrane region" description="Helical" evidence="2">
    <location>
        <begin position="175"/>
        <end position="196"/>
    </location>
</feature>
<reference evidence="3" key="2">
    <citation type="submission" date="2023-02" db="EMBL/GenBank/DDBJ databases">
        <authorList>
            <consortium name="DOE Joint Genome Institute"/>
            <person name="Mondo S.J."/>
            <person name="Chang Y."/>
            <person name="Wang Y."/>
            <person name="Ahrendt S."/>
            <person name="Andreopoulos W."/>
            <person name="Barry K."/>
            <person name="Beard J."/>
            <person name="Benny G.L."/>
            <person name="Blankenship S."/>
            <person name="Bonito G."/>
            <person name="Cuomo C."/>
            <person name="Desiro A."/>
            <person name="Gervers K.A."/>
            <person name="Hundley H."/>
            <person name="Kuo A."/>
            <person name="LaButti K."/>
            <person name="Lang B.F."/>
            <person name="Lipzen A."/>
            <person name="O'Donnell K."/>
            <person name="Pangilinan J."/>
            <person name="Reynolds N."/>
            <person name="Sandor L."/>
            <person name="Smith M.W."/>
            <person name="Tsang A."/>
            <person name="Grigoriev I.V."/>
            <person name="Stajich J.E."/>
            <person name="Spatafora J.W."/>
        </authorList>
    </citation>
    <scope>NUCLEOTIDE SEQUENCE</scope>
    <source>
        <strain evidence="3">RSA 2281</strain>
    </source>
</reference>
<dbReference type="AlphaFoldDB" id="A0AAD5JYK5"/>
<keyword evidence="2" id="KW-1133">Transmembrane helix</keyword>
<comment type="caution">
    <text evidence="3">The sequence shown here is derived from an EMBL/GenBank/DDBJ whole genome shotgun (WGS) entry which is preliminary data.</text>
</comment>
<feature type="region of interest" description="Disordered" evidence="1">
    <location>
        <begin position="340"/>
        <end position="387"/>
    </location>
</feature>
<feature type="compositionally biased region" description="Low complexity" evidence="1">
    <location>
        <begin position="362"/>
        <end position="383"/>
    </location>
</feature>
<evidence type="ECO:0000256" key="1">
    <source>
        <dbReference type="SAM" id="MobiDB-lite"/>
    </source>
</evidence>
<reference evidence="3" key="1">
    <citation type="journal article" date="2022" name="IScience">
        <title>Evolution of zygomycete secretomes and the origins of terrestrial fungal ecologies.</title>
        <authorList>
            <person name="Chang Y."/>
            <person name="Wang Y."/>
            <person name="Mondo S."/>
            <person name="Ahrendt S."/>
            <person name="Andreopoulos W."/>
            <person name="Barry K."/>
            <person name="Beard J."/>
            <person name="Benny G.L."/>
            <person name="Blankenship S."/>
            <person name="Bonito G."/>
            <person name="Cuomo C."/>
            <person name="Desiro A."/>
            <person name="Gervers K.A."/>
            <person name="Hundley H."/>
            <person name="Kuo A."/>
            <person name="LaButti K."/>
            <person name="Lang B.F."/>
            <person name="Lipzen A."/>
            <person name="O'Donnell K."/>
            <person name="Pangilinan J."/>
            <person name="Reynolds N."/>
            <person name="Sandor L."/>
            <person name="Smith M.E."/>
            <person name="Tsang A."/>
            <person name="Grigoriev I.V."/>
            <person name="Stajich J.E."/>
            <person name="Spatafora J.W."/>
        </authorList>
    </citation>
    <scope>NUCLEOTIDE SEQUENCE</scope>
    <source>
        <strain evidence="3">RSA 2281</strain>
    </source>
</reference>
<protein>
    <submittedName>
        <fullName evidence="3">Uncharacterized protein</fullName>
    </submittedName>
</protein>
<keyword evidence="4" id="KW-1185">Reference proteome</keyword>
<evidence type="ECO:0000313" key="3">
    <source>
        <dbReference type="EMBL" id="KAI9260578.1"/>
    </source>
</evidence>
<keyword evidence="2" id="KW-0812">Transmembrane</keyword>